<dbReference type="CDD" id="cd01650">
    <property type="entry name" value="RT_nLTR_like"/>
    <property type="match status" value="1"/>
</dbReference>
<dbReference type="Proteomes" id="UP000636709">
    <property type="component" value="Unassembled WGS sequence"/>
</dbReference>
<evidence type="ECO:0000259" key="1">
    <source>
        <dbReference type="PROSITE" id="PS50878"/>
    </source>
</evidence>
<dbReference type="PROSITE" id="PS50878">
    <property type="entry name" value="RT_POL"/>
    <property type="match status" value="1"/>
</dbReference>
<protein>
    <recommendedName>
        <fullName evidence="1">Reverse transcriptase domain-containing protein</fullName>
    </recommendedName>
</protein>
<dbReference type="Pfam" id="PF03372">
    <property type="entry name" value="Exo_endo_phos"/>
    <property type="match status" value="1"/>
</dbReference>
<dbReference type="OrthoDB" id="786283at2759"/>
<dbReference type="InterPro" id="IPR043502">
    <property type="entry name" value="DNA/RNA_pol_sf"/>
</dbReference>
<evidence type="ECO:0000313" key="3">
    <source>
        <dbReference type="Proteomes" id="UP000636709"/>
    </source>
</evidence>
<dbReference type="EMBL" id="JACEFO010001603">
    <property type="protein sequence ID" value="KAF8733041.1"/>
    <property type="molecule type" value="Genomic_DNA"/>
</dbReference>
<dbReference type="SUPFAM" id="SSF56672">
    <property type="entry name" value="DNA/RNA polymerases"/>
    <property type="match status" value="1"/>
</dbReference>
<dbReference type="GO" id="GO:0003824">
    <property type="term" value="F:catalytic activity"/>
    <property type="evidence" value="ECO:0007669"/>
    <property type="project" value="InterPro"/>
</dbReference>
<gene>
    <name evidence="2" type="ORF">HU200_015400</name>
</gene>
<dbReference type="AlphaFoldDB" id="A0A835FAB8"/>
<proteinExistence type="predicted"/>
<name>A0A835FAB8_9POAL</name>
<dbReference type="InterPro" id="IPR000477">
    <property type="entry name" value="RT_dom"/>
</dbReference>
<comment type="caution">
    <text evidence="2">The sequence shown here is derived from an EMBL/GenBank/DDBJ whole genome shotgun (WGS) entry which is preliminary data.</text>
</comment>
<accession>A0A835FAB8</accession>
<dbReference type="SUPFAM" id="SSF56219">
    <property type="entry name" value="DNase I-like"/>
    <property type="match status" value="1"/>
</dbReference>
<dbReference type="InterPro" id="IPR005135">
    <property type="entry name" value="Endo/exonuclease/phosphatase"/>
</dbReference>
<keyword evidence="3" id="KW-1185">Reference proteome</keyword>
<dbReference type="Gene3D" id="3.60.10.10">
    <property type="entry name" value="Endonuclease/exonuclease/phosphatase"/>
    <property type="match status" value="1"/>
</dbReference>
<dbReference type="InterPro" id="IPR036691">
    <property type="entry name" value="Endo/exonu/phosph_ase_sf"/>
</dbReference>
<organism evidence="2 3">
    <name type="scientific">Digitaria exilis</name>
    <dbReference type="NCBI Taxonomy" id="1010633"/>
    <lineage>
        <taxon>Eukaryota</taxon>
        <taxon>Viridiplantae</taxon>
        <taxon>Streptophyta</taxon>
        <taxon>Embryophyta</taxon>
        <taxon>Tracheophyta</taxon>
        <taxon>Spermatophyta</taxon>
        <taxon>Magnoliopsida</taxon>
        <taxon>Liliopsida</taxon>
        <taxon>Poales</taxon>
        <taxon>Poaceae</taxon>
        <taxon>PACMAD clade</taxon>
        <taxon>Panicoideae</taxon>
        <taxon>Panicodae</taxon>
        <taxon>Paniceae</taxon>
        <taxon>Anthephorinae</taxon>
        <taxon>Digitaria</taxon>
    </lineage>
</organism>
<dbReference type="PANTHER" id="PTHR19446">
    <property type="entry name" value="REVERSE TRANSCRIPTASES"/>
    <property type="match status" value="1"/>
</dbReference>
<feature type="domain" description="Reverse transcriptase" evidence="1">
    <location>
        <begin position="408"/>
        <end position="684"/>
    </location>
</feature>
<evidence type="ECO:0000313" key="2">
    <source>
        <dbReference type="EMBL" id="KAF8733041.1"/>
    </source>
</evidence>
<sequence>MVSLRGHSIGLQRTGVCLLPSSRGIILCRSWCFTAVYGPQPDEDKVEFLDELRSIRQNVAGPWLIAGDFNLLLEATDKNNRNINRRNMGRFRQFVNDMELKDLPLHGRRYTWSNEQNHPTLERLDRVLVTADWDAMFPFSFMQALSSDMSDHAPLHLATNALPQPKRRFHFENWWLRVPGHMEAIEHAWCCPAEITNPYSRLDHMLRKTVRALQSWSHKQVGQVKEQLLLARELVRRFDRAMERRGLSADEVAFRRDLKLKLLALASLERTIARLRSRLVFLKDGDANTRLFHLQSSHRVRKKHIPLLEWNGTVALSQEDKAAILFDYFSAAIGSVADCPIHMDLAAVGIEQLDLTHLELPFTEEEVWSTIKSMPREKSPGPDGFTVEFYGAAWRIIKHDIMRAFEFFYATNRGQLHRLNGAFVTLLPKKPDARTPSDYRPISLIHSFAKLVAKVLANSLAPSLHTLVSINQSAFIKARSIHENFKLVELSAKALHRARKPSLLLKLDISKAFDTVDWVFLLQVLMAMGFGSRWRDWISALVSTASTSILLNGEPGGSIKNKRGLRQGDPLSPMLFILVMEVLHRLFTAAKNSNVLAPPPIRNVHHQCSIYADDVMLFVSPTRQDLITTREVLEFFGKASGLRTNLAKCQAVRIACQPDEIELIGRILPVPIKAFPITYLGLPLSATRLRKADLQPMIDKVAAAVPTWKAALMNKAGRLTTIKSVMCAKNVHVMISLKIPDWVMHEIDKYNRGFLWSGKARANGGQCLFGGLGIPDLRVAALALRLRWLWLKRTDANRPWRNLDLAFGEDPVVAAMFMASVDIQLGDGSLALFWAERWMDLCKLIRSSTTKQRTVAQALANKTWISDIKGRLTVALDAIRIILCAIGLQALLRGVCKVCSIPASLEGLGACMIAFGQPIVAIGTAYRTPRLVPSVTRSERPIWSAISVLLQLPDLVNQSTSLTDWWLQIRRRHTKLSRRGIDTTVLLAVHLIMQEANLWAQAGASHLGSLGWPLSIVVVGTTPAM</sequence>
<dbReference type="Pfam" id="PF00078">
    <property type="entry name" value="RVT_1"/>
    <property type="match status" value="1"/>
</dbReference>
<reference evidence="2" key="1">
    <citation type="submission" date="2020-07" db="EMBL/GenBank/DDBJ databases">
        <title>Genome sequence and genetic diversity analysis of an under-domesticated orphan crop, white fonio (Digitaria exilis).</title>
        <authorList>
            <person name="Bennetzen J.L."/>
            <person name="Chen S."/>
            <person name="Ma X."/>
            <person name="Wang X."/>
            <person name="Yssel A.E.J."/>
            <person name="Chaluvadi S.R."/>
            <person name="Johnson M."/>
            <person name="Gangashetty P."/>
            <person name="Hamidou F."/>
            <person name="Sanogo M.D."/>
            <person name="Zwaenepoel A."/>
            <person name="Wallace J."/>
            <person name="Van De Peer Y."/>
            <person name="Van Deynze A."/>
        </authorList>
    </citation>
    <scope>NUCLEOTIDE SEQUENCE</scope>
    <source>
        <tissue evidence="2">Leaves</tissue>
    </source>
</reference>